<dbReference type="InterPro" id="IPR002219">
    <property type="entry name" value="PKC_DAG/PE"/>
</dbReference>
<keyword evidence="6" id="KW-1185">Reference proteome</keyword>
<dbReference type="GO" id="GO:0046872">
    <property type="term" value="F:metal ion binding"/>
    <property type="evidence" value="ECO:0007669"/>
    <property type="project" value="UniProtKB-KW"/>
</dbReference>
<dbReference type="InterPro" id="IPR004146">
    <property type="entry name" value="DC1"/>
</dbReference>
<accession>A0A834Z0A1</accession>
<dbReference type="SUPFAM" id="SSF57889">
    <property type="entry name" value="Cysteine-rich domain"/>
    <property type="match status" value="1"/>
</dbReference>
<dbReference type="Proteomes" id="UP000655225">
    <property type="component" value="Unassembled WGS sequence"/>
</dbReference>
<dbReference type="Pfam" id="PF03107">
    <property type="entry name" value="C1_2"/>
    <property type="match status" value="1"/>
</dbReference>
<evidence type="ECO:0000256" key="2">
    <source>
        <dbReference type="ARBA" id="ARBA00022737"/>
    </source>
</evidence>
<reference evidence="5 6" key="1">
    <citation type="submission" date="2020-04" db="EMBL/GenBank/DDBJ databases">
        <title>Plant Genome Project.</title>
        <authorList>
            <person name="Zhang R.-G."/>
        </authorList>
    </citation>
    <scope>NUCLEOTIDE SEQUENCE [LARGE SCALE GENOMIC DNA]</scope>
    <source>
        <strain evidence="5">YNK0</strain>
        <tissue evidence="5">Leaf</tissue>
    </source>
</reference>
<name>A0A834Z0A1_TETSI</name>
<dbReference type="PANTHER" id="PTHR46477:SF5">
    <property type="entry name" value="PHORBOL-ESTER_DAG-TYPE DOMAIN-CONTAINING PROTEIN"/>
    <property type="match status" value="1"/>
</dbReference>
<keyword evidence="1" id="KW-0479">Metal-binding</keyword>
<dbReference type="EMBL" id="JABCRI010000011">
    <property type="protein sequence ID" value="KAF8397497.1"/>
    <property type="molecule type" value="Genomic_DNA"/>
</dbReference>
<evidence type="ECO:0000256" key="1">
    <source>
        <dbReference type="ARBA" id="ARBA00022723"/>
    </source>
</evidence>
<dbReference type="AlphaFoldDB" id="A0A834Z0A1"/>
<dbReference type="PROSITE" id="PS50081">
    <property type="entry name" value="ZF_DAG_PE_2"/>
    <property type="match status" value="1"/>
</dbReference>
<dbReference type="OMA" id="RNMPVIR"/>
<dbReference type="PANTHER" id="PTHR46477">
    <property type="entry name" value="CYSTEINE/HISTIDINE-RICH C1 DOMAIN FAMILY PROTEIN"/>
    <property type="match status" value="1"/>
</dbReference>
<dbReference type="OrthoDB" id="1841377at2759"/>
<proteinExistence type="predicted"/>
<evidence type="ECO:0000313" key="6">
    <source>
        <dbReference type="Proteomes" id="UP000655225"/>
    </source>
</evidence>
<dbReference type="Gene3D" id="3.30.60.20">
    <property type="match status" value="1"/>
</dbReference>
<gene>
    <name evidence="5" type="ORF">HHK36_016414</name>
</gene>
<protein>
    <recommendedName>
        <fullName evidence="4">Phorbol-ester/DAG-type domain-containing protein</fullName>
    </recommendedName>
</protein>
<evidence type="ECO:0000256" key="3">
    <source>
        <dbReference type="ARBA" id="ARBA00022833"/>
    </source>
</evidence>
<dbReference type="InterPro" id="IPR046349">
    <property type="entry name" value="C1-like_sf"/>
</dbReference>
<keyword evidence="3" id="KW-0862">Zinc</keyword>
<organism evidence="5 6">
    <name type="scientific">Tetracentron sinense</name>
    <name type="common">Spur-leaf</name>
    <dbReference type="NCBI Taxonomy" id="13715"/>
    <lineage>
        <taxon>Eukaryota</taxon>
        <taxon>Viridiplantae</taxon>
        <taxon>Streptophyta</taxon>
        <taxon>Embryophyta</taxon>
        <taxon>Tracheophyta</taxon>
        <taxon>Spermatophyta</taxon>
        <taxon>Magnoliopsida</taxon>
        <taxon>Trochodendrales</taxon>
        <taxon>Trochodendraceae</taxon>
        <taxon>Tetracentron</taxon>
    </lineage>
</organism>
<sequence>MIYTELPHSSHPEHLLTLVHCETPYKCDGCKERGFGLRYRCEACNFDLHKDCIFSTPTTSHAFYKKCSFKFFDHPPGERTRWCDACGRSIQGFVYHCEKGRNLQRCCKTGRDLHPCCHNLPSKIEVNGVKCYLREKVSSKCVWCGKKKHRNDVPGWSYLSTSKDYHFHVSCVTDMLVQNWEKGHLYPRNAVSENSLALENRIPNLQLTAQANTSTNSGRSSKYWRIAKLVLKTIIGLLIHHYNAEEWVVELASIGSGVGQVVVIRNGL</sequence>
<keyword evidence="2" id="KW-0677">Repeat</keyword>
<evidence type="ECO:0000259" key="4">
    <source>
        <dbReference type="PROSITE" id="PS50081"/>
    </source>
</evidence>
<feature type="domain" description="Phorbol-ester/DAG-type" evidence="4">
    <location>
        <begin position="13"/>
        <end position="67"/>
    </location>
</feature>
<comment type="caution">
    <text evidence="5">The sequence shown here is derived from an EMBL/GenBank/DDBJ whole genome shotgun (WGS) entry which is preliminary data.</text>
</comment>
<evidence type="ECO:0000313" key="5">
    <source>
        <dbReference type="EMBL" id="KAF8397497.1"/>
    </source>
</evidence>